<protein>
    <recommendedName>
        <fullName evidence="4">Retrotransposon gag domain-containing protein</fullName>
    </recommendedName>
</protein>
<dbReference type="GeneID" id="112127762"/>
<evidence type="ECO:0008006" key="4">
    <source>
        <dbReference type="Google" id="ProtNLM"/>
    </source>
</evidence>
<dbReference type="AlphaFoldDB" id="A0A8I6SNM2"/>
<dbReference type="RefSeq" id="XP_024084968.1">
    <property type="nucleotide sequence ID" value="XM_024229200.1"/>
</dbReference>
<evidence type="ECO:0000313" key="3">
    <source>
        <dbReference type="Proteomes" id="UP000494040"/>
    </source>
</evidence>
<dbReference type="OMA" id="SRIMAMS"/>
<feature type="compositionally biased region" description="Basic and acidic residues" evidence="1">
    <location>
        <begin position="1"/>
        <end position="10"/>
    </location>
</feature>
<evidence type="ECO:0000256" key="1">
    <source>
        <dbReference type="SAM" id="MobiDB-lite"/>
    </source>
</evidence>
<accession>A0A8I6SNM2</accession>
<evidence type="ECO:0000313" key="2">
    <source>
        <dbReference type="EnsemblMetazoa" id="XP_024084968.1"/>
    </source>
</evidence>
<keyword evidence="3" id="KW-1185">Reference proteome</keyword>
<dbReference type="Proteomes" id="UP000494040">
    <property type="component" value="Unassembled WGS sequence"/>
</dbReference>
<dbReference type="OrthoDB" id="116216at2759"/>
<reference evidence="2" key="1">
    <citation type="submission" date="2022-01" db="UniProtKB">
        <authorList>
            <consortium name="EnsemblMetazoa"/>
        </authorList>
    </citation>
    <scope>IDENTIFICATION</scope>
</reference>
<organism evidence="2 3">
    <name type="scientific">Cimex lectularius</name>
    <name type="common">Bed bug</name>
    <name type="synonym">Acanthia lectularia</name>
    <dbReference type="NCBI Taxonomy" id="79782"/>
    <lineage>
        <taxon>Eukaryota</taxon>
        <taxon>Metazoa</taxon>
        <taxon>Ecdysozoa</taxon>
        <taxon>Arthropoda</taxon>
        <taxon>Hexapoda</taxon>
        <taxon>Insecta</taxon>
        <taxon>Pterygota</taxon>
        <taxon>Neoptera</taxon>
        <taxon>Paraneoptera</taxon>
        <taxon>Hemiptera</taxon>
        <taxon>Heteroptera</taxon>
        <taxon>Panheteroptera</taxon>
        <taxon>Cimicomorpha</taxon>
        <taxon>Cimicidae</taxon>
        <taxon>Cimex</taxon>
    </lineage>
</organism>
<sequence length="330" mass="37382">MDHLFPREDFSEVGSGSDLDRRPVAVSTSSQVPWKEILEEQNRMVSLFLQHLRKERDHFDLPEFNPELADSDPKVWCTAVNVLMDENPLSGRPLLVALTKALKGSAAQWLNQVTDKKLTWQKFKELFLIQYDVAETPTAIIINLLETQPSNGDFVAYATKMLTSLSTKWQDMTKDKIAMSLILAHMARSNERFRRLAYTLELKSKESFLKEIKAATPTNKRLYPFSTPSTSAYEGAKIARRMFPKCVHRGLTNHQSSECRRQHHGRTDQGLDRNLRCERCGTTLSLTVAGSIPALSTGVFSVGGFKPPHYVKVEIHQGGLFEINFCVILI</sequence>
<name>A0A8I6SNM2_CIMLE</name>
<dbReference type="EnsemblMetazoa" id="XM_024229200.1">
    <property type="protein sequence ID" value="XP_024084968.1"/>
    <property type="gene ID" value="LOC112127762"/>
</dbReference>
<proteinExistence type="predicted"/>
<feature type="region of interest" description="Disordered" evidence="1">
    <location>
        <begin position="1"/>
        <end position="24"/>
    </location>
</feature>
<dbReference type="KEGG" id="clec:112127762"/>